<keyword evidence="6 9" id="KW-0067">ATP-binding</keyword>
<comment type="catalytic activity">
    <reaction evidence="8">
        <text>L-seryl-[protein] + ATP = O-phospho-L-seryl-[protein] + ADP + H(+)</text>
        <dbReference type="Rhea" id="RHEA:17989"/>
        <dbReference type="Rhea" id="RHEA-COMP:9863"/>
        <dbReference type="Rhea" id="RHEA-COMP:11604"/>
        <dbReference type="ChEBI" id="CHEBI:15378"/>
        <dbReference type="ChEBI" id="CHEBI:29999"/>
        <dbReference type="ChEBI" id="CHEBI:30616"/>
        <dbReference type="ChEBI" id="CHEBI:83421"/>
        <dbReference type="ChEBI" id="CHEBI:456216"/>
        <dbReference type="EC" id="2.7.11.11"/>
    </reaction>
</comment>
<dbReference type="InterPro" id="IPR011009">
    <property type="entry name" value="Kinase-like_dom_sf"/>
</dbReference>
<keyword evidence="15" id="KW-1185">Reference proteome</keyword>
<sequence>MSMFKRMTDKLGHLQVSSPKPHTNLLATGGTASATPASPSSSYASTANTNAYPYAQDYGAYQRESISTEYTSLSGYGNNSNIPKPVPGSASFPVASGGGGVPAQRDWSNREESMYAEDSIPAKFLPLRPKGSYRLSDFIMQRTLGTGSFGRVHLARSKHNLRFYAIKVMSKDKIVRTKQVSHTRNEQRMLCAVQHPFIINLWGTFQDSTNLYMVMDFVPGGELFTLLRRSNRFPDPVAKFYAAEVALALNYLHSLDIIYRDLKPENILLNFDGHIKIADFGFARWCETTVWTLCGTPDYLAPEIIGNARYNKSVDWYALGVLTFEMLSGLPPFHEPDISPVKLYEKITVGPTCIKWPDFHPNAKDIILKLMAADPSKRYGNLRHGAGDVFAHRWFSEVDWDKLRNREIQAPYLPRINGDGDASAFERYPEIDASIHYGGFGPDPYGDQFPDFEYAAL</sequence>
<keyword evidence="5" id="KW-0418">Kinase</keyword>
<feature type="domain" description="Protein kinase" evidence="12">
    <location>
        <begin position="138"/>
        <end position="395"/>
    </location>
</feature>
<proteinExistence type="inferred from homology"/>
<name>A0ABQ8K9M2_9APHY</name>
<dbReference type="PANTHER" id="PTHR24353">
    <property type="entry name" value="CYCLIC NUCLEOTIDE-DEPENDENT PROTEIN KINASE"/>
    <property type="match status" value="1"/>
</dbReference>
<feature type="region of interest" description="Disordered" evidence="11">
    <location>
        <begin position="82"/>
        <end position="106"/>
    </location>
</feature>
<evidence type="ECO:0000256" key="8">
    <source>
        <dbReference type="ARBA" id="ARBA00047454"/>
    </source>
</evidence>
<dbReference type="PROSITE" id="PS51285">
    <property type="entry name" value="AGC_KINASE_CTER"/>
    <property type="match status" value="1"/>
</dbReference>
<evidence type="ECO:0000256" key="4">
    <source>
        <dbReference type="ARBA" id="ARBA00022741"/>
    </source>
</evidence>
<dbReference type="SMART" id="SM00133">
    <property type="entry name" value="S_TK_X"/>
    <property type="match status" value="1"/>
</dbReference>
<feature type="region of interest" description="Disordered" evidence="11">
    <location>
        <begin position="1"/>
        <end position="44"/>
    </location>
</feature>
<dbReference type="PROSITE" id="PS00108">
    <property type="entry name" value="PROTEIN_KINASE_ST"/>
    <property type="match status" value="1"/>
</dbReference>
<evidence type="ECO:0000256" key="5">
    <source>
        <dbReference type="ARBA" id="ARBA00022777"/>
    </source>
</evidence>
<evidence type="ECO:0000256" key="10">
    <source>
        <dbReference type="RuleBase" id="RU000304"/>
    </source>
</evidence>
<evidence type="ECO:0000256" key="7">
    <source>
        <dbReference type="ARBA" id="ARBA00047292"/>
    </source>
</evidence>
<evidence type="ECO:0000256" key="2">
    <source>
        <dbReference type="ARBA" id="ARBA00022527"/>
    </source>
</evidence>
<comment type="similarity">
    <text evidence="10">Belongs to the protein kinase superfamily.</text>
</comment>
<dbReference type="InterPro" id="IPR017441">
    <property type="entry name" value="Protein_kinase_ATP_BS"/>
</dbReference>
<comment type="caution">
    <text evidence="14">The sequence shown here is derived from an EMBL/GenBank/DDBJ whole genome shotgun (WGS) entry which is preliminary data.</text>
</comment>
<evidence type="ECO:0000313" key="14">
    <source>
        <dbReference type="EMBL" id="KAH9833546.1"/>
    </source>
</evidence>
<dbReference type="PROSITE" id="PS00107">
    <property type="entry name" value="PROTEIN_KINASE_ATP"/>
    <property type="match status" value="1"/>
</dbReference>
<dbReference type="InterPro" id="IPR000719">
    <property type="entry name" value="Prot_kinase_dom"/>
</dbReference>
<dbReference type="EMBL" id="JADCUA010000018">
    <property type="protein sequence ID" value="KAH9833546.1"/>
    <property type="molecule type" value="Genomic_DNA"/>
</dbReference>
<accession>A0ABQ8K9M2</accession>
<dbReference type="Proteomes" id="UP000814176">
    <property type="component" value="Unassembled WGS sequence"/>
</dbReference>
<feature type="compositionally biased region" description="Basic and acidic residues" evidence="11">
    <location>
        <begin position="1"/>
        <end position="12"/>
    </location>
</feature>
<reference evidence="14 15" key="1">
    <citation type="journal article" date="2021" name="Environ. Microbiol.">
        <title>Gene family expansions and transcriptome signatures uncover fungal adaptations to wood decay.</title>
        <authorList>
            <person name="Hage H."/>
            <person name="Miyauchi S."/>
            <person name="Viragh M."/>
            <person name="Drula E."/>
            <person name="Min B."/>
            <person name="Chaduli D."/>
            <person name="Navarro D."/>
            <person name="Favel A."/>
            <person name="Norest M."/>
            <person name="Lesage-Meessen L."/>
            <person name="Balint B."/>
            <person name="Merenyi Z."/>
            <person name="de Eugenio L."/>
            <person name="Morin E."/>
            <person name="Martinez A.T."/>
            <person name="Baldrian P."/>
            <person name="Stursova M."/>
            <person name="Martinez M.J."/>
            <person name="Novotny C."/>
            <person name="Magnuson J.K."/>
            <person name="Spatafora J.W."/>
            <person name="Maurice S."/>
            <person name="Pangilinan J."/>
            <person name="Andreopoulos W."/>
            <person name="LaButti K."/>
            <person name="Hundley H."/>
            <person name="Na H."/>
            <person name="Kuo A."/>
            <person name="Barry K."/>
            <person name="Lipzen A."/>
            <person name="Henrissat B."/>
            <person name="Riley R."/>
            <person name="Ahrendt S."/>
            <person name="Nagy L.G."/>
            <person name="Grigoriev I.V."/>
            <person name="Martin F."/>
            <person name="Rosso M.N."/>
        </authorList>
    </citation>
    <scope>NUCLEOTIDE SEQUENCE [LARGE SCALE GENOMIC DNA]</scope>
    <source>
        <strain evidence="14 15">CIRM-BRFM 1785</strain>
    </source>
</reference>
<evidence type="ECO:0000256" key="6">
    <source>
        <dbReference type="ARBA" id="ARBA00022840"/>
    </source>
</evidence>
<dbReference type="Gene3D" id="1.10.510.10">
    <property type="entry name" value="Transferase(Phosphotransferase) domain 1"/>
    <property type="match status" value="1"/>
</dbReference>
<evidence type="ECO:0000259" key="12">
    <source>
        <dbReference type="PROSITE" id="PS50011"/>
    </source>
</evidence>
<dbReference type="SMART" id="SM00220">
    <property type="entry name" value="S_TKc"/>
    <property type="match status" value="1"/>
</dbReference>
<dbReference type="SUPFAM" id="SSF56112">
    <property type="entry name" value="Protein kinase-like (PK-like)"/>
    <property type="match status" value="1"/>
</dbReference>
<feature type="compositionally biased region" description="Low complexity" evidence="11">
    <location>
        <begin position="23"/>
        <end position="44"/>
    </location>
</feature>
<keyword evidence="2 10" id="KW-0723">Serine/threonine-protein kinase</keyword>
<keyword evidence="4 9" id="KW-0547">Nucleotide-binding</keyword>
<evidence type="ECO:0000259" key="13">
    <source>
        <dbReference type="PROSITE" id="PS51285"/>
    </source>
</evidence>
<feature type="domain" description="AGC-kinase C-terminal" evidence="13">
    <location>
        <begin position="396"/>
        <end position="457"/>
    </location>
</feature>
<dbReference type="GeneID" id="72007231"/>
<dbReference type="InterPro" id="IPR008271">
    <property type="entry name" value="Ser/Thr_kinase_AS"/>
</dbReference>
<dbReference type="EC" id="2.7.11.11" evidence="1"/>
<evidence type="ECO:0000256" key="3">
    <source>
        <dbReference type="ARBA" id="ARBA00022679"/>
    </source>
</evidence>
<dbReference type="RefSeq" id="XP_047776286.1">
    <property type="nucleotide sequence ID" value="XM_047926499.1"/>
</dbReference>
<dbReference type="Pfam" id="PF00069">
    <property type="entry name" value="Pkinase"/>
    <property type="match status" value="1"/>
</dbReference>
<comment type="catalytic activity">
    <reaction evidence="7">
        <text>L-threonyl-[protein] + ATP = O-phospho-L-threonyl-[protein] + ADP + H(+)</text>
        <dbReference type="Rhea" id="RHEA:46608"/>
        <dbReference type="Rhea" id="RHEA-COMP:11060"/>
        <dbReference type="Rhea" id="RHEA-COMP:11605"/>
        <dbReference type="ChEBI" id="CHEBI:15378"/>
        <dbReference type="ChEBI" id="CHEBI:30013"/>
        <dbReference type="ChEBI" id="CHEBI:30616"/>
        <dbReference type="ChEBI" id="CHEBI:61977"/>
        <dbReference type="ChEBI" id="CHEBI:456216"/>
        <dbReference type="EC" id="2.7.11.11"/>
    </reaction>
</comment>
<evidence type="ECO:0000256" key="9">
    <source>
        <dbReference type="PROSITE-ProRule" id="PRU10141"/>
    </source>
</evidence>
<dbReference type="InterPro" id="IPR000961">
    <property type="entry name" value="AGC-kinase_C"/>
</dbReference>
<evidence type="ECO:0000256" key="11">
    <source>
        <dbReference type="SAM" id="MobiDB-lite"/>
    </source>
</evidence>
<feature type="binding site" evidence="9">
    <location>
        <position position="167"/>
    </location>
    <ligand>
        <name>ATP</name>
        <dbReference type="ChEBI" id="CHEBI:30616"/>
    </ligand>
</feature>
<evidence type="ECO:0000313" key="15">
    <source>
        <dbReference type="Proteomes" id="UP000814176"/>
    </source>
</evidence>
<dbReference type="CDD" id="cd05580">
    <property type="entry name" value="STKc_PKA_like"/>
    <property type="match status" value="1"/>
</dbReference>
<gene>
    <name evidence="14" type="ORF">C8Q71DRAFT_839317</name>
</gene>
<dbReference type="PROSITE" id="PS50011">
    <property type="entry name" value="PROTEIN_KINASE_DOM"/>
    <property type="match status" value="1"/>
</dbReference>
<evidence type="ECO:0000256" key="1">
    <source>
        <dbReference type="ARBA" id="ARBA00012444"/>
    </source>
</evidence>
<keyword evidence="3" id="KW-0808">Transferase</keyword>
<organism evidence="14 15">
    <name type="scientific">Rhodofomes roseus</name>
    <dbReference type="NCBI Taxonomy" id="34475"/>
    <lineage>
        <taxon>Eukaryota</taxon>
        <taxon>Fungi</taxon>
        <taxon>Dikarya</taxon>
        <taxon>Basidiomycota</taxon>
        <taxon>Agaricomycotina</taxon>
        <taxon>Agaricomycetes</taxon>
        <taxon>Polyporales</taxon>
        <taxon>Rhodofomes</taxon>
    </lineage>
</organism>
<protein>
    <recommendedName>
        <fullName evidence="1">cAMP-dependent protein kinase</fullName>
        <ecNumber evidence="1">2.7.11.11</ecNumber>
    </recommendedName>
</protein>
<dbReference type="PANTHER" id="PTHR24353:SF153">
    <property type="entry name" value="CAMP-DEPENDENT PROTEIN KINASE CATALYTIC SUBUNIT 1"/>
    <property type="match status" value="1"/>
</dbReference>
<dbReference type="Gene3D" id="3.30.200.20">
    <property type="entry name" value="Phosphorylase Kinase, domain 1"/>
    <property type="match status" value="1"/>
</dbReference>